<feature type="binding site" evidence="11">
    <location>
        <position position="154"/>
    </location>
    <ligand>
        <name>Mn(2+)</name>
        <dbReference type="ChEBI" id="CHEBI:29035"/>
    </ligand>
</feature>
<evidence type="ECO:0000256" key="11">
    <source>
        <dbReference type="PIRSR" id="PIRSR601929-2"/>
    </source>
</evidence>
<dbReference type="PRINTS" id="PR00325">
    <property type="entry name" value="GERMIN"/>
</dbReference>
<keyword evidence="5 10" id="KW-0479">Metal-binding</keyword>
<protein>
    <recommendedName>
        <fullName evidence="13">Germin-like protein</fullName>
    </recommendedName>
</protein>
<gene>
    <name evidence="15" type="ORF">SAY86_022636</name>
</gene>
<feature type="binding site" evidence="11">
    <location>
        <position position="107"/>
    </location>
    <ligand>
        <name>Mn(2+)</name>
        <dbReference type="ChEBI" id="CHEBI:29035"/>
    </ligand>
</feature>
<dbReference type="Pfam" id="PF00190">
    <property type="entry name" value="Cupin_1"/>
    <property type="match status" value="1"/>
</dbReference>
<keyword evidence="9 10" id="KW-0464">Manganese</keyword>
<evidence type="ECO:0000256" key="2">
    <source>
        <dbReference type="ARBA" id="ARBA00007456"/>
    </source>
</evidence>
<dbReference type="GO" id="GO:0048046">
    <property type="term" value="C:apoplast"/>
    <property type="evidence" value="ECO:0007669"/>
    <property type="project" value="UniProtKB-SubCell"/>
</dbReference>
<evidence type="ECO:0000256" key="9">
    <source>
        <dbReference type="ARBA" id="ARBA00023211"/>
    </source>
</evidence>
<feature type="binding site" evidence="10">
    <location>
        <position position="109"/>
    </location>
    <ligand>
        <name>oxalate</name>
        <dbReference type="ChEBI" id="CHEBI:30623"/>
    </ligand>
</feature>
<dbReference type="Proteomes" id="UP001346149">
    <property type="component" value="Unassembled WGS sequence"/>
</dbReference>
<keyword evidence="16" id="KW-1185">Reference proteome</keyword>
<feature type="binding site" evidence="11">
    <location>
        <position position="109"/>
    </location>
    <ligand>
        <name>Mn(2+)</name>
        <dbReference type="ChEBI" id="CHEBI:29035"/>
    </ligand>
</feature>
<evidence type="ECO:0000256" key="13">
    <source>
        <dbReference type="RuleBase" id="RU366015"/>
    </source>
</evidence>
<evidence type="ECO:0000256" key="6">
    <source>
        <dbReference type="ARBA" id="ARBA00022729"/>
    </source>
</evidence>
<organism evidence="15 16">
    <name type="scientific">Trapa natans</name>
    <name type="common">Water chestnut</name>
    <dbReference type="NCBI Taxonomy" id="22666"/>
    <lineage>
        <taxon>Eukaryota</taxon>
        <taxon>Viridiplantae</taxon>
        <taxon>Streptophyta</taxon>
        <taxon>Embryophyta</taxon>
        <taxon>Tracheophyta</taxon>
        <taxon>Spermatophyta</taxon>
        <taxon>Magnoliopsida</taxon>
        <taxon>eudicotyledons</taxon>
        <taxon>Gunneridae</taxon>
        <taxon>Pentapetalae</taxon>
        <taxon>rosids</taxon>
        <taxon>malvids</taxon>
        <taxon>Myrtales</taxon>
        <taxon>Lythraceae</taxon>
        <taxon>Trapa</taxon>
    </lineage>
</organism>
<evidence type="ECO:0000256" key="3">
    <source>
        <dbReference type="ARBA" id="ARBA00022523"/>
    </source>
</evidence>
<name>A0AAN7M937_TRANT</name>
<dbReference type="EMBL" id="JAXQNO010000008">
    <property type="protein sequence ID" value="KAK4792201.1"/>
    <property type="molecule type" value="Genomic_DNA"/>
</dbReference>
<feature type="signal peptide" evidence="13">
    <location>
        <begin position="1"/>
        <end position="24"/>
    </location>
</feature>
<feature type="binding site" evidence="11">
    <location>
        <position position="114"/>
    </location>
    <ligand>
        <name>Mn(2+)</name>
        <dbReference type="ChEBI" id="CHEBI:29035"/>
    </ligand>
</feature>
<accession>A0AAN7M937</accession>
<dbReference type="AlphaFoldDB" id="A0AAN7M937"/>
<feature type="disulfide bond" evidence="12">
    <location>
        <begin position="30"/>
        <end position="45"/>
    </location>
</feature>
<evidence type="ECO:0000256" key="4">
    <source>
        <dbReference type="ARBA" id="ARBA00022525"/>
    </source>
</evidence>
<comment type="similarity">
    <text evidence="2 13">Belongs to the germin family.</text>
</comment>
<dbReference type="FunFam" id="2.60.120.10:FF:000047">
    <property type="entry name" value="Auxin-binding protein ABP19a"/>
    <property type="match status" value="1"/>
</dbReference>
<evidence type="ECO:0000256" key="8">
    <source>
        <dbReference type="ARBA" id="ARBA00023180"/>
    </source>
</evidence>
<dbReference type="PANTHER" id="PTHR31238">
    <property type="entry name" value="GERMIN-LIKE PROTEIN SUBFAMILY 3 MEMBER 3"/>
    <property type="match status" value="1"/>
</dbReference>
<dbReference type="CDD" id="cd02241">
    <property type="entry name" value="cupin_OxOx"/>
    <property type="match status" value="1"/>
</dbReference>
<evidence type="ECO:0000256" key="7">
    <source>
        <dbReference type="ARBA" id="ARBA00023157"/>
    </source>
</evidence>
<keyword evidence="8" id="KW-0325">Glycoprotein</keyword>
<evidence type="ECO:0000256" key="10">
    <source>
        <dbReference type="PIRSR" id="PIRSR601929-1"/>
    </source>
</evidence>
<dbReference type="InterPro" id="IPR006045">
    <property type="entry name" value="Cupin_1"/>
</dbReference>
<keyword evidence="7 12" id="KW-1015">Disulfide bond</keyword>
<evidence type="ECO:0000256" key="5">
    <source>
        <dbReference type="ARBA" id="ARBA00022723"/>
    </source>
</evidence>
<evidence type="ECO:0000256" key="12">
    <source>
        <dbReference type="PIRSR" id="PIRSR601929-3"/>
    </source>
</evidence>
<evidence type="ECO:0000256" key="1">
    <source>
        <dbReference type="ARBA" id="ARBA00004271"/>
    </source>
</evidence>
<feature type="binding site" evidence="10">
    <location>
        <position position="114"/>
    </location>
    <ligand>
        <name>oxalate</name>
        <dbReference type="ChEBI" id="CHEBI:30623"/>
    </ligand>
</feature>
<evidence type="ECO:0000313" key="15">
    <source>
        <dbReference type="EMBL" id="KAK4792201.1"/>
    </source>
</evidence>
<evidence type="ECO:0000259" key="14">
    <source>
        <dbReference type="SMART" id="SM00835"/>
    </source>
</evidence>
<proteinExistence type="inferred from homology"/>
<comment type="caution">
    <text evidence="15">The sequence shown here is derived from an EMBL/GenBank/DDBJ whole genome shotgun (WGS) entry which is preliminary data.</text>
</comment>
<dbReference type="InterPro" id="IPR001929">
    <property type="entry name" value="Germin"/>
</dbReference>
<dbReference type="GO" id="GO:0031012">
    <property type="term" value="C:extracellular matrix"/>
    <property type="evidence" value="ECO:0007669"/>
    <property type="project" value="UniProtKB-ARBA"/>
</dbReference>
<evidence type="ECO:0000313" key="16">
    <source>
        <dbReference type="Proteomes" id="UP001346149"/>
    </source>
</evidence>
<dbReference type="SMART" id="SM00835">
    <property type="entry name" value="Cupin_1"/>
    <property type="match status" value="1"/>
</dbReference>
<comment type="subcellular location">
    <subcellularLocation>
        <location evidence="1 13">Secreted</location>
        <location evidence="1 13">Extracellular space</location>
        <location evidence="1 13">Apoplast</location>
    </subcellularLocation>
</comment>
<dbReference type="GO" id="GO:0030145">
    <property type="term" value="F:manganese ion binding"/>
    <property type="evidence" value="ECO:0007669"/>
    <property type="project" value="UniProtKB-UniRule"/>
</dbReference>
<feature type="chain" id="PRO_5042662561" description="Germin-like protein" evidence="13">
    <location>
        <begin position="25"/>
        <end position="216"/>
    </location>
</feature>
<reference evidence="15 16" key="1">
    <citation type="journal article" date="2023" name="Hortic Res">
        <title>Pangenome of water caltrop reveals structural variations and asymmetric subgenome divergence after allopolyploidization.</title>
        <authorList>
            <person name="Zhang X."/>
            <person name="Chen Y."/>
            <person name="Wang L."/>
            <person name="Yuan Y."/>
            <person name="Fang M."/>
            <person name="Shi L."/>
            <person name="Lu R."/>
            <person name="Comes H.P."/>
            <person name="Ma Y."/>
            <person name="Chen Y."/>
            <person name="Huang G."/>
            <person name="Zhou Y."/>
            <person name="Zheng Z."/>
            <person name="Qiu Y."/>
        </authorList>
    </citation>
    <scope>NUCLEOTIDE SEQUENCE [LARGE SCALE GENOMIC DNA]</scope>
    <source>
        <strain evidence="15">F231</strain>
    </source>
</reference>
<sequence>MALQSLTLLFFLLFFLLLVSSSSALVQDFCVADRSLPQTAAGFACKSLNKVTIDDFTFSGLDKPGNKSALAKVSFNAFTVDEIPGLNGLGLTLGRIDMDPKSAFPMHSHPGTTEAVLMVQGTVTAGFISSTANTVYSKTLNPGDAIVMPAGLLHFVVNSGNKPASAYVFLNSELPPIQATSLALFQNDLPTDVVQATTFLDAQQIKKLKAVFGGTN</sequence>
<feature type="domain" description="Cupin type-1" evidence="14">
    <location>
        <begin position="59"/>
        <end position="206"/>
    </location>
</feature>
<dbReference type="InterPro" id="IPR014710">
    <property type="entry name" value="RmlC-like_jellyroll"/>
</dbReference>
<dbReference type="SUPFAM" id="SSF51182">
    <property type="entry name" value="RmlC-like cupins"/>
    <property type="match status" value="1"/>
</dbReference>
<keyword evidence="3 13" id="KW-0052">Apoplast</keyword>
<keyword evidence="6 13" id="KW-0732">Signal</keyword>
<dbReference type="InterPro" id="IPR011051">
    <property type="entry name" value="RmlC_Cupin_sf"/>
</dbReference>
<keyword evidence="4 13" id="KW-0964">Secreted</keyword>
<dbReference type="Gene3D" id="2.60.120.10">
    <property type="entry name" value="Jelly Rolls"/>
    <property type="match status" value="1"/>
</dbReference>